<keyword evidence="11" id="KW-1185">Reference proteome</keyword>
<keyword evidence="4" id="KW-0479">Metal-binding</keyword>
<sequence>MSGITLTFIIYNQIKSSMLLLDIVSLGQLLGFICLLRCITAACQDDDSETIPSITSNEAYSPKSIIVPYSYKLISKDDDDNDNCCSICLCDYEDGEMVEFLDCLHFFHAGCFAQWLALSHTCPICRFDC</sequence>
<dbReference type="PANTHER" id="PTHR22937:SF65">
    <property type="entry name" value="E3 UBIQUITIN-PROTEIN LIGASE ARK2C"/>
    <property type="match status" value="1"/>
</dbReference>
<name>A0AAW1KZA2_SAPOF</name>
<keyword evidence="5 8" id="KW-0863">Zinc-finger</keyword>
<gene>
    <name evidence="10" type="ORF">RND81_05G097200</name>
</gene>
<dbReference type="GO" id="GO:0005634">
    <property type="term" value="C:nucleus"/>
    <property type="evidence" value="ECO:0007669"/>
    <property type="project" value="TreeGrafter"/>
</dbReference>
<evidence type="ECO:0000256" key="5">
    <source>
        <dbReference type="ARBA" id="ARBA00022771"/>
    </source>
</evidence>
<evidence type="ECO:0000256" key="8">
    <source>
        <dbReference type="PROSITE-ProRule" id="PRU00175"/>
    </source>
</evidence>
<evidence type="ECO:0000256" key="1">
    <source>
        <dbReference type="ARBA" id="ARBA00000900"/>
    </source>
</evidence>
<evidence type="ECO:0000256" key="6">
    <source>
        <dbReference type="ARBA" id="ARBA00022786"/>
    </source>
</evidence>
<keyword evidence="3" id="KW-0808">Transferase</keyword>
<accession>A0AAW1KZA2</accession>
<dbReference type="Proteomes" id="UP001443914">
    <property type="component" value="Unassembled WGS sequence"/>
</dbReference>
<dbReference type="Pfam" id="PF13639">
    <property type="entry name" value="zf-RING_2"/>
    <property type="match status" value="1"/>
</dbReference>
<evidence type="ECO:0000313" key="10">
    <source>
        <dbReference type="EMBL" id="KAK9724774.1"/>
    </source>
</evidence>
<reference evidence="10" key="1">
    <citation type="submission" date="2024-03" db="EMBL/GenBank/DDBJ databases">
        <title>WGS assembly of Saponaria officinalis var. Norfolk2.</title>
        <authorList>
            <person name="Jenkins J."/>
            <person name="Shu S."/>
            <person name="Grimwood J."/>
            <person name="Barry K."/>
            <person name="Goodstein D."/>
            <person name="Schmutz J."/>
            <person name="Leebens-Mack J."/>
            <person name="Osbourn A."/>
        </authorList>
    </citation>
    <scope>NUCLEOTIDE SEQUENCE [LARGE SCALE GENOMIC DNA]</scope>
    <source>
        <strain evidence="10">JIC</strain>
    </source>
</reference>
<dbReference type="AlphaFoldDB" id="A0AAW1KZA2"/>
<keyword evidence="6" id="KW-0833">Ubl conjugation pathway</keyword>
<protein>
    <recommendedName>
        <fullName evidence="2">RING-type E3 ubiquitin transferase</fullName>
        <ecNumber evidence="2">2.3.2.27</ecNumber>
    </recommendedName>
</protein>
<evidence type="ECO:0000256" key="4">
    <source>
        <dbReference type="ARBA" id="ARBA00022723"/>
    </source>
</evidence>
<dbReference type="SMART" id="SM00184">
    <property type="entry name" value="RING"/>
    <property type="match status" value="1"/>
</dbReference>
<dbReference type="GO" id="GO:0061630">
    <property type="term" value="F:ubiquitin protein ligase activity"/>
    <property type="evidence" value="ECO:0007669"/>
    <property type="project" value="UniProtKB-EC"/>
</dbReference>
<dbReference type="PANTHER" id="PTHR22937">
    <property type="entry name" value="E3 UBIQUITIN-PROTEIN LIGASE RNF165"/>
    <property type="match status" value="1"/>
</dbReference>
<organism evidence="10 11">
    <name type="scientific">Saponaria officinalis</name>
    <name type="common">Common soapwort</name>
    <name type="synonym">Lychnis saponaria</name>
    <dbReference type="NCBI Taxonomy" id="3572"/>
    <lineage>
        <taxon>Eukaryota</taxon>
        <taxon>Viridiplantae</taxon>
        <taxon>Streptophyta</taxon>
        <taxon>Embryophyta</taxon>
        <taxon>Tracheophyta</taxon>
        <taxon>Spermatophyta</taxon>
        <taxon>Magnoliopsida</taxon>
        <taxon>eudicotyledons</taxon>
        <taxon>Gunneridae</taxon>
        <taxon>Pentapetalae</taxon>
        <taxon>Caryophyllales</taxon>
        <taxon>Caryophyllaceae</taxon>
        <taxon>Caryophylleae</taxon>
        <taxon>Saponaria</taxon>
    </lineage>
</organism>
<feature type="domain" description="RING-type" evidence="9">
    <location>
        <begin position="85"/>
        <end position="126"/>
    </location>
</feature>
<dbReference type="InterPro" id="IPR001841">
    <property type="entry name" value="Znf_RING"/>
</dbReference>
<dbReference type="Gene3D" id="3.30.40.10">
    <property type="entry name" value="Zinc/RING finger domain, C3HC4 (zinc finger)"/>
    <property type="match status" value="1"/>
</dbReference>
<dbReference type="EMBL" id="JBDFQZ010000005">
    <property type="protein sequence ID" value="KAK9724774.1"/>
    <property type="molecule type" value="Genomic_DNA"/>
</dbReference>
<dbReference type="PROSITE" id="PS50089">
    <property type="entry name" value="ZF_RING_2"/>
    <property type="match status" value="1"/>
</dbReference>
<dbReference type="InterPro" id="IPR045191">
    <property type="entry name" value="MBR1/2-like"/>
</dbReference>
<comment type="caution">
    <text evidence="10">The sequence shown here is derived from an EMBL/GenBank/DDBJ whole genome shotgun (WGS) entry which is preliminary data.</text>
</comment>
<evidence type="ECO:0000256" key="2">
    <source>
        <dbReference type="ARBA" id="ARBA00012483"/>
    </source>
</evidence>
<dbReference type="GO" id="GO:0008270">
    <property type="term" value="F:zinc ion binding"/>
    <property type="evidence" value="ECO:0007669"/>
    <property type="project" value="UniProtKB-KW"/>
</dbReference>
<dbReference type="EC" id="2.3.2.27" evidence="2"/>
<evidence type="ECO:0000313" key="11">
    <source>
        <dbReference type="Proteomes" id="UP001443914"/>
    </source>
</evidence>
<dbReference type="InterPro" id="IPR013083">
    <property type="entry name" value="Znf_RING/FYVE/PHD"/>
</dbReference>
<evidence type="ECO:0000256" key="7">
    <source>
        <dbReference type="ARBA" id="ARBA00022833"/>
    </source>
</evidence>
<dbReference type="SUPFAM" id="SSF57850">
    <property type="entry name" value="RING/U-box"/>
    <property type="match status" value="1"/>
</dbReference>
<comment type="catalytic activity">
    <reaction evidence="1">
        <text>S-ubiquitinyl-[E2 ubiquitin-conjugating enzyme]-L-cysteine + [acceptor protein]-L-lysine = [E2 ubiquitin-conjugating enzyme]-L-cysteine + N(6)-ubiquitinyl-[acceptor protein]-L-lysine.</text>
        <dbReference type="EC" id="2.3.2.27"/>
    </reaction>
</comment>
<evidence type="ECO:0000256" key="3">
    <source>
        <dbReference type="ARBA" id="ARBA00022679"/>
    </source>
</evidence>
<keyword evidence="7" id="KW-0862">Zinc</keyword>
<evidence type="ECO:0000259" key="9">
    <source>
        <dbReference type="PROSITE" id="PS50089"/>
    </source>
</evidence>
<proteinExistence type="predicted"/>